<organism evidence="2 3">
    <name type="scientific">Dictyocaulus viviparus</name>
    <name type="common">Bovine lungworm</name>
    <dbReference type="NCBI Taxonomy" id="29172"/>
    <lineage>
        <taxon>Eukaryota</taxon>
        <taxon>Metazoa</taxon>
        <taxon>Ecdysozoa</taxon>
        <taxon>Nematoda</taxon>
        <taxon>Chromadorea</taxon>
        <taxon>Rhabditida</taxon>
        <taxon>Rhabditina</taxon>
        <taxon>Rhabditomorpha</taxon>
        <taxon>Strongyloidea</taxon>
        <taxon>Metastrongylidae</taxon>
        <taxon>Dictyocaulus</taxon>
    </lineage>
</organism>
<dbReference type="EMBL" id="KN716556">
    <property type="protein sequence ID" value="KJH43473.1"/>
    <property type="molecule type" value="Genomic_DNA"/>
</dbReference>
<evidence type="ECO:0000256" key="1">
    <source>
        <dbReference type="SAM" id="MobiDB-lite"/>
    </source>
</evidence>
<feature type="region of interest" description="Disordered" evidence="1">
    <location>
        <begin position="1"/>
        <end position="29"/>
    </location>
</feature>
<sequence>MESEIKPSSSGFQSRTSYTGSLRSRSSIESVHDDFRIRRSFSDLTIFDDDSKPLRSSKDSEFVLCIERL</sequence>
<reference evidence="2 3" key="1">
    <citation type="submission" date="2013-11" db="EMBL/GenBank/DDBJ databases">
        <title>Draft genome of the bovine lungworm Dictyocaulus viviparus.</title>
        <authorList>
            <person name="Mitreva M."/>
        </authorList>
    </citation>
    <scope>NUCLEOTIDE SEQUENCE [LARGE SCALE GENOMIC DNA]</scope>
    <source>
        <strain evidence="2 3">HannoverDv2000</strain>
    </source>
</reference>
<name>A0A0D8XFV4_DICVI</name>
<dbReference type="AlphaFoldDB" id="A0A0D8XFV4"/>
<dbReference type="OrthoDB" id="10427880at2759"/>
<gene>
    <name evidence="2" type="ORF">DICVIV_10517</name>
</gene>
<protein>
    <submittedName>
        <fullName evidence="2">Uncharacterized protein</fullName>
    </submittedName>
</protein>
<keyword evidence="3" id="KW-1185">Reference proteome</keyword>
<reference evidence="3" key="2">
    <citation type="journal article" date="2016" name="Sci. Rep.">
        <title>Dictyocaulus viviparus genome, variome and transcriptome elucidate lungworm biology and support future intervention.</title>
        <authorList>
            <person name="McNulty S.N."/>
            <person name="Strube C."/>
            <person name="Rosa B.A."/>
            <person name="Martin J.C."/>
            <person name="Tyagi R."/>
            <person name="Choi Y.J."/>
            <person name="Wang Q."/>
            <person name="Hallsworth Pepin K."/>
            <person name="Zhang X."/>
            <person name="Ozersky P."/>
            <person name="Wilson R.K."/>
            <person name="Sternberg P.W."/>
            <person name="Gasser R.B."/>
            <person name="Mitreva M."/>
        </authorList>
    </citation>
    <scope>NUCLEOTIDE SEQUENCE [LARGE SCALE GENOMIC DNA]</scope>
    <source>
        <strain evidence="3">HannoverDv2000</strain>
    </source>
</reference>
<proteinExistence type="predicted"/>
<dbReference type="Proteomes" id="UP000053766">
    <property type="component" value="Unassembled WGS sequence"/>
</dbReference>
<accession>A0A0D8XFV4</accession>
<evidence type="ECO:0000313" key="2">
    <source>
        <dbReference type="EMBL" id="KJH43473.1"/>
    </source>
</evidence>
<evidence type="ECO:0000313" key="3">
    <source>
        <dbReference type="Proteomes" id="UP000053766"/>
    </source>
</evidence>